<accession>A0A9P5U3H7</accession>
<evidence type="ECO:0000256" key="1">
    <source>
        <dbReference type="SAM" id="MobiDB-lite"/>
    </source>
</evidence>
<dbReference type="AlphaFoldDB" id="A0A9P5U3H7"/>
<comment type="caution">
    <text evidence="2">The sequence shown here is derived from an EMBL/GenBank/DDBJ whole genome shotgun (WGS) entry which is preliminary data.</text>
</comment>
<evidence type="ECO:0000313" key="2">
    <source>
        <dbReference type="EMBL" id="KAF9064534.1"/>
    </source>
</evidence>
<sequence>MDIMGIDLNGDTLTNEKRKILNAIHQALNTRSSSTKSRTPIYHGKYSPEMVTWVLEEKQQLSLWIYVRYLDAEIVRIEGTDDGKKAYRIPLTPTGQGKLYAGMCKGNPALNVPKEEWQGKPASFSGDPLLLVAFQNEWERLWGLFNARFMIAPGPPAPGPPAPGPPAPGPPAPGPPAPGPPAPGPLGPELPAPGLPGPGPSVSHGVKADAPPAFLGHHHILHLPRRQITGIPNNSEGRS</sequence>
<feature type="region of interest" description="Disordered" evidence="1">
    <location>
        <begin position="156"/>
        <end position="213"/>
    </location>
</feature>
<evidence type="ECO:0000313" key="3">
    <source>
        <dbReference type="Proteomes" id="UP000772434"/>
    </source>
</evidence>
<proteinExistence type="predicted"/>
<protein>
    <submittedName>
        <fullName evidence="2">Uncharacterized protein</fullName>
    </submittedName>
</protein>
<organism evidence="2 3">
    <name type="scientific">Rhodocollybia butyracea</name>
    <dbReference type="NCBI Taxonomy" id="206335"/>
    <lineage>
        <taxon>Eukaryota</taxon>
        <taxon>Fungi</taxon>
        <taxon>Dikarya</taxon>
        <taxon>Basidiomycota</taxon>
        <taxon>Agaricomycotina</taxon>
        <taxon>Agaricomycetes</taxon>
        <taxon>Agaricomycetidae</taxon>
        <taxon>Agaricales</taxon>
        <taxon>Marasmiineae</taxon>
        <taxon>Omphalotaceae</taxon>
        <taxon>Rhodocollybia</taxon>
    </lineage>
</organism>
<name>A0A9P5U3H7_9AGAR</name>
<reference evidence="2" key="1">
    <citation type="submission" date="2020-11" db="EMBL/GenBank/DDBJ databases">
        <authorList>
            <consortium name="DOE Joint Genome Institute"/>
            <person name="Ahrendt S."/>
            <person name="Riley R."/>
            <person name="Andreopoulos W."/>
            <person name="Labutti K."/>
            <person name="Pangilinan J."/>
            <person name="Ruiz-Duenas F.J."/>
            <person name="Barrasa J.M."/>
            <person name="Sanchez-Garcia M."/>
            <person name="Camarero S."/>
            <person name="Miyauchi S."/>
            <person name="Serrano A."/>
            <person name="Linde D."/>
            <person name="Babiker R."/>
            <person name="Drula E."/>
            <person name="Ayuso-Fernandez I."/>
            <person name="Pacheco R."/>
            <person name="Padilla G."/>
            <person name="Ferreira P."/>
            <person name="Barriuso J."/>
            <person name="Kellner H."/>
            <person name="Castanera R."/>
            <person name="Alfaro M."/>
            <person name="Ramirez L."/>
            <person name="Pisabarro A.G."/>
            <person name="Kuo A."/>
            <person name="Tritt A."/>
            <person name="Lipzen A."/>
            <person name="He G."/>
            <person name="Yan M."/>
            <person name="Ng V."/>
            <person name="Cullen D."/>
            <person name="Martin F."/>
            <person name="Rosso M.-N."/>
            <person name="Henrissat B."/>
            <person name="Hibbett D."/>
            <person name="Martinez A.T."/>
            <person name="Grigoriev I.V."/>
        </authorList>
    </citation>
    <scope>NUCLEOTIDE SEQUENCE</scope>
    <source>
        <strain evidence="2">AH 40177</strain>
    </source>
</reference>
<gene>
    <name evidence="2" type="ORF">BDP27DRAFT_1367118</name>
</gene>
<dbReference type="EMBL" id="JADNRY010000121">
    <property type="protein sequence ID" value="KAF9064534.1"/>
    <property type="molecule type" value="Genomic_DNA"/>
</dbReference>
<feature type="compositionally biased region" description="Pro residues" evidence="1">
    <location>
        <begin position="156"/>
        <end position="199"/>
    </location>
</feature>
<keyword evidence="3" id="KW-1185">Reference proteome</keyword>
<dbReference type="Proteomes" id="UP000772434">
    <property type="component" value="Unassembled WGS sequence"/>
</dbReference>